<keyword evidence="1" id="KW-0472">Membrane</keyword>
<dbReference type="Proteomes" id="UP001218579">
    <property type="component" value="Unassembled WGS sequence"/>
</dbReference>
<organism evidence="2 3">
    <name type="scientific">Asticcacaulis machinosus</name>
    <dbReference type="NCBI Taxonomy" id="2984211"/>
    <lineage>
        <taxon>Bacteria</taxon>
        <taxon>Pseudomonadati</taxon>
        <taxon>Pseudomonadota</taxon>
        <taxon>Alphaproteobacteria</taxon>
        <taxon>Caulobacterales</taxon>
        <taxon>Caulobacteraceae</taxon>
        <taxon>Asticcacaulis</taxon>
    </lineage>
</organism>
<comment type="caution">
    <text evidence="2">The sequence shown here is derived from an EMBL/GenBank/DDBJ whole genome shotgun (WGS) entry which is preliminary data.</text>
</comment>
<keyword evidence="3" id="KW-1185">Reference proteome</keyword>
<feature type="transmembrane region" description="Helical" evidence="1">
    <location>
        <begin position="123"/>
        <end position="141"/>
    </location>
</feature>
<keyword evidence="1" id="KW-1133">Transmembrane helix</keyword>
<reference evidence="2 3" key="1">
    <citation type="submission" date="2023-01" db="EMBL/GenBank/DDBJ databases">
        <title>Novel species of the genus Asticcacaulis isolated from rivers.</title>
        <authorList>
            <person name="Lu H."/>
        </authorList>
    </citation>
    <scope>NUCLEOTIDE SEQUENCE [LARGE SCALE GENOMIC DNA]</scope>
    <source>
        <strain evidence="2 3">LKC15W</strain>
    </source>
</reference>
<name>A0ABT5HFX6_9CAUL</name>
<evidence type="ECO:0000313" key="2">
    <source>
        <dbReference type="EMBL" id="MDC7675169.1"/>
    </source>
</evidence>
<dbReference type="EMBL" id="JAQQKV010000001">
    <property type="protein sequence ID" value="MDC7675169.1"/>
    <property type="molecule type" value="Genomic_DNA"/>
</dbReference>
<protein>
    <submittedName>
        <fullName evidence="2">Uncharacterized protein</fullName>
    </submittedName>
</protein>
<dbReference type="RefSeq" id="WP_272743479.1">
    <property type="nucleotide sequence ID" value="NZ_JAQQKV010000001.1"/>
</dbReference>
<evidence type="ECO:0000256" key="1">
    <source>
        <dbReference type="SAM" id="Phobius"/>
    </source>
</evidence>
<evidence type="ECO:0000313" key="3">
    <source>
        <dbReference type="Proteomes" id="UP001218579"/>
    </source>
</evidence>
<accession>A0ABT5HFX6</accession>
<sequence>MTIPPWALSRGACGNIEAAQLVVETLADTDLLEPEVHAELEAERVPFILPLEGDRGTGIERKSFLRSVSNTLSTIADMAGKYIKAVGGRMKIGHMKAWETLGESTTLTLFTIAMTPLSTLAAGYPYFAFLLPIIAFVGQFTDKK</sequence>
<keyword evidence="1" id="KW-0812">Transmembrane</keyword>
<gene>
    <name evidence="2" type="ORF">PQU98_03450</name>
</gene>
<proteinExistence type="predicted"/>